<comment type="caution">
    <text evidence="1">The sequence shown here is derived from an EMBL/GenBank/DDBJ whole genome shotgun (WGS) entry which is preliminary data.</text>
</comment>
<proteinExistence type="predicted"/>
<name>X1SJM5_9ZZZZ</name>
<organism evidence="1">
    <name type="scientific">marine sediment metagenome</name>
    <dbReference type="NCBI Taxonomy" id="412755"/>
    <lineage>
        <taxon>unclassified sequences</taxon>
        <taxon>metagenomes</taxon>
        <taxon>ecological metagenomes</taxon>
    </lineage>
</organism>
<dbReference type="EMBL" id="BARW01006420">
    <property type="protein sequence ID" value="GAI75580.1"/>
    <property type="molecule type" value="Genomic_DNA"/>
</dbReference>
<sequence length="52" mass="5613">MRYYKAHYFWSPGALPKQVPSYGFGGAYFGLCSIVGNVSGGGIMDTGEMMVN</sequence>
<dbReference type="AlphaFoldDB" id="X1SJM5"/>
<evidence type="ECO:0000313" key="1">
    <source>
        <dbReference type="EMBL" id="GAI75580.1"/>
    </source>
</evidence>
<gene>
    <name evidence="1" type="ORF">S12H4_13483</name>
</gene>
<reference evidence="1" key="1">
    <citation type="journal article" date="2014" name="Front. Microbiol.">
        <title>High frequency of phylogenetically diverse reductive dehalogenase-homologous genes in deep subseafloor sedimentary metagenomes.</title>
        <authorList>
            <person name="Kawai M."/>
            <person name="Futagami T."/>
            <person name="Toyoda A."/>
            <person name="Takaki Y."/>
            <person name="Nishi S."/>
            <person name="Hori S."/>
            <person name="Arai W."/>
            <person name="Tsubouchi T."/>
            <person name="Morono Y."/>
            <person name="Uchiyama I."/>
            <person name="Ito T."/>
            <person name="Fujiyama A."/>
            <person name="Inagaki F."/>
            <person name="Takami H."/>
        </authorList>
    </citation>
    <scope>NUCLEOTIDE SEQUENCE</scope>
    <source>
        <strain evidence="1">Expedition CK06-06</strain>
    </source>
</reference>
<protein>
    <submittedName>
        <fullName evidence="1">Uncharacterized protein</fullName>
    </submittedName>
</protein>
<accession>X1SJM5</accession>